<reference evidence="2 3" key="1">
    <citation type="submission" date="2021-01" db="EMBL/GenBank/DDBJ databases">
        <title>Genomic Encyclopedia of Type Strains, Phase IV (KMG-IV): sequencing the most valuable type-strain genomes for metagenomic binning, comparative biology and taxonomic classification.</title>
        <authorList>
            <person name="Goeker M."/>
        </authorList>
    </citation>
    <scope>NUCLEOTIDE SEQUENCE [LARGE SCALE GENOMIC DNA]</scope>
    <source>
        <strain evidence="2 3">DSM 105453</strain>
    </source>
</reference>
<keyword evidence="1" id="KW-0472">Membrane</keyword>
<dbReference type="RefSeq" id="WP_077112571.1">
    <property type="nucleotide sequence ID" value="NZ_JAFBFH010000008.1"/>
</dbReference>
<evidence type="ECO:0000313" key="3">
    <source>
        <dbReference type="Proteomes" id="UP000823485"/>
    </source>
</evidence>
<evidence type="ECO:0000256" key="1">
    <source>
        <dbReference type="SAM" id="Phobius"/>
    </source>
</evidence>
<feature type="transmembrane region" description="Helical" evidence="1">
    <location>
        <begin position="62"/>
        <end position="80"/>
    </location>
</feature>
<dbReference type="Proteomes" id="UP000823485">
    <property type="component" value="Unassembled WGS sequence"/>
</dbReference>
<accession>A0ABS2R4R4</accession>
<dbReference type="EMBL" id="JAFBFH010000008">
    <property type="protein sequence ID" value="MBM7714612.1"/>
    <property type="molecule type" value="Genomic_DNA"/>
</dbReference>
<protein>
    <submittedName>
        <fullName evidence="2">Uncharacterized protein</fullName>
    </submittedName>
</protein>
<sequence>MKTVLIIVNIMTGLFVGISSILGFLMSGIAETPEPTNNYFYLILLLTWIIGLVLQFKPKTRIIGFIISFIPVAYYMYLYIMAAV</sequence>
<comment type="caution">
    <text evidence="2">The sequence shown here is derived from an EMBL/GenBank/DDBJ whole genome shotgun (WGS) entry which is preliminary data.</text>
</comment>
<keyword evidence="1" id="KW-0812">Transmembrane</keyword>
<evidence type="ECO:0000313" key="2">
    <source>
        <dbReference type="EMBL" id="MBM7714612.1"/>
    </source>
</evidence>
<gene>
    <name evidence="2" type="ORF">JOC94_001584</name>
</gene>
<feature type="transmembrane region" description="Helical" evidence="1">
    <location>
        <begin position="38"/>
        <end position="56"/>
    </location>
</feature>
<keyword evidence="1" id="KW-1133">Transmembrane helix</keyword>
<name>A0ABS2R4R4_9BACI</name>
<feature type="transmembrane region" description="Helical" evidence="1">
    <location>
        <begin position="6"/>
        <end position="26"/>
    </location>
</feature>
<keyword evidence="3" id="KW-1185">Reference proteome</keyword>
<proteinExistence type="predicted"/>
<organism evidence="2 3">
    <name type="scientific">Siminovitchia thermophila</name>
    <dbReference type="NCBI Taxonomy" id="1245522"/>
    <lineage>
        <taxon>Bacteria</taxon>
        <taxon>Bacillati</taxon>
        <taxon>Bacillota</taxon>
        <taxon>Bacilli</taxon>
        <taxon>Bacillales</taxon>
        <taxon>Bacillaceae</taxon>
        <taxon>Siminovitchia</taxon>
    </lineage>
</organism>